<evidence type="ECO:0000256" key="1">
    <source>
        <dbReference type="SAM" id="SignalP"/>
    </source>
</evidence>
<feature type="chain" id="PRO_5021861993" description="DUF4412 domain-containing protein" evidence="1">
    <location>
        <begin position="21"/>
        <end position="220"/>
    </location>
</feature>
<feature type="signal peptide" evidence="1">
    <location>
        <begin position="1"/>
        <end position="20"/>
    </location>
</feature>
<organism evidence="2 3">
    <name type="scientific">Bradyrhizobium sacchari</name>
    <dbReference type="NCBI Taxonomy" id="1399419"/>
    <lineage>
        <taxon>Bacteria</taxon>
        <taxon>Pseudomonadati</taxon>
        <taxon>Pseudomonadota</taxon>
        <taxon>Alphaproteobacteria</taxon>
        <taxon>Hyphomicrobiales</taxon>
        <taxon>Nitrobacteraceae</taxon>
        <taxon>Bradyrhizobium</taxon>
    </lineage>
</organism>
<protein>
    <recommendedName>
        <fullName evidence="4">DUF4412 domain-containing protein</fullName>
    </recommendedName>
</protein>
<comment type="caution">
    <text evidence="2">The sequence shown here is derived from an EMBL/GenBank/DDBJ whole genome shotgun (WGS) entry which is preliminary data.</text>
</comment>
<evidence type="ECO:0008006" key="4">
    <source>
        <dbReference type="Google" id="ProtNLM"/>
    </source>
</evidence>
<sequence length="220" mass="24239">MKRMMLVLFCASVAANGAAALEDGRVGQYFCYVDHAVGIQMRDNGRTFAGKITLPDDDMKFFVRISRVELDASTKDICAKTAESFQKAFVDGTEIRRLSGKLFGGETFADACLKPFKAEIPKGEASRDAWTFRGWGAYEFEGGITNMSFTLYGTNEFTWLFHTMMGLLSGRADASGFKTQIEVTGGRSLDREHAASFRNKSLHARCEPALDALGNLARVP</sequence>
<dbReference type="Proteomes" id="UP000315914">
    <property type="component" value="Unassembled WGS sequence"/>
</dbReference>
<evidence type="ECO:0000313" key="3">
    <source>
        <dbReference type="Proteomes" id="UP000315914"/>
    </source>
</evidence>
<proteinExistence type="predicted"/>
<gene>
    <name evidence="2" type="ORF">FBZ95_1054</name>
</gene>
<name>A0A560IN34_9BRAD</name>
<dbReference type="EMBL" id="VITW01000005">
    <property type="protein sequence ID" value="TWB73754.1"/>
    <property type="molecule type" value="Genomic_DNA"/>
</dbReference>
<keyword evidence="1" id="KW-0732">Signal</keyword>
<keyword evidence="3" id="KW-1185">Reference proteome</keyword>
<dbReference type="AlphaFoldDB" id="A0A560IN34"/>
<reference evidence="2 3" key="1">
    <citation type="submission" date="2019-06" db="EMBL/GenBank/DDBJ databases">
        <title>Genomic Encyclopedia of Type Strains, Phase IV (KMG-V): Genome sequencing to study the core and pangenomes of soil and plant-associated prokaryotes.</title>
        <authorList>
            <person name="Whitman W."/>
        </authorList>
    </citation>
    <scope>NUCLEOTIDE SEQUENCE [LARGE SCALE GENOMIC DNA]</scope>
    <source>
        <strain evidence="2 3">BR 10556</strain>
    </source>
</reference>
<dbReference type="STRING" id="1399419.A5906_30840"/>
<accession>A0A560IN34</accession>
<evidence type="ECO:0000313" key="2">
    <source>
        <dbReference type="EMBL" id="TWB73754.1"/>
    </source>
</evidence>
<dbReference type="RefSeq" id="WP_080135502.1">
    <property type="nucleotide sequence ID" value="NZ_LWIG01000008.1"/>
</dbReference>